<evidence type="ECO:0000256" key="11">
    <source>
        <dbReference type="ARBA" id="ARBA00022842"/>
    </source>
</evidence>
<evidence type="ECO:0000256" key="13">
    <source>
        <dbReference type="ARBA" id="ARBA00023273"/>
    </source>
</evidence>
<dbReference type="GO" id="GO:0007229">
    <property type="term" value="P:integrin-mediated signaling pathway"/>
    <property type="evidence" value="ECO:0007669"/>
    <property type="project" value="UniProtKB-KW"/>
</dbReference>
<keyword evidence="11" id="KW-0460">Magnesium</keyword>
<evidence type="ECO:0000256" key="4">
    <source>
        <dbReference type="ARBA" id="ARBA00004504"/>
    </source>
</evidence>
<organism evidence="16 17">
    <name type="scientific">Heterocephalus glaber</name>
    <name type="common">Naked mole rat</name>
    <dbReference type="NCBI Taxonomy" id="10181"/>
    <lineage>
        <taxon>Eukaryota</taxon>
        <taxon>Metazoa</taxon>
        <taxon>Chordata</taxon>
        <taxon>Craniata</taxon>
        <taxon>Vertebrata</taxon>
        <taxon>Euteleostomi</taxon>
        <taxon>Mammalia</taxon>
        <taxon>Eutheria</taxon>
        <taxon>Euarchontoglires</taxon>
        <taxon>Glires</taxon>
        <taxon>Rodentia</taxon>
        <taxon>Hystricomorpha</taxon>
        <taxon>Bathyergidae</taxon>
        <taxon>Heterocephalus</taxon>
    </lineage>
</organism>
<dbReference type="GO" id="GO:0005509">
    <property type="term" value="F:calcium ion binding"/>
    <property type="evidence" value="ECO:0007669"/>
    <property type="project" value="InterPro"/>
</dbReference>
<dbReference type="FunFam" id="1.10.238.10:FF:000035">
    <property type="entry name" value="Calcium and integrin-binding family member 2"/>
    <property type="match status" value="1"/>
</dbReference>
<dbReference type="GO" id="GO:0055074">
    <property type="term" value="P:calcium ion homeostasis"/>
    <property type="evidence" value="ECO:0007669"/>
    <property type="project" value="TreeGrafter"/>
</dbReference>
<evidence type="ECO:0000313" key="17">
    <source>
        <dbReference type="RefSeq" id="XP_021105769.1"/>
    </source>
</evidence>
<gene>
    <name evidence="17" type="primary">Cib2</name>
</gene>
<name>A0AAX6SAF6_HETGA</name>
<evidence type="ECO:0000256" key="1">
    <source>
        <dbReference type="ARBA" id="ARBA00004135"/>
    </source>
</evidence>
<dbReference type="PANTHER" id="PTHR45791:SF5">
    <property type="entry name" value="CALCIUM AND INTEGRIN-BINDING FAMILY MEMBER 2"/>
    <property type="match status" value="1"/>
</dbReference>
<keyword evidence="10" id="KW-0106">Calcium</keyword>
<dbReference type="InterPro" id="IPR011992">
    <property type="entry name" value="EF-hand-dom_pair"/>
</dbReference>
<dbReference type="RefSeq" id="XP_021105769.1">
    <property type="nucleotide sequence ID" value="XM_021250110.1"/>
</dbReference>
<dbReference type="AlphaFoldDB" id="A0AAX6SAF6"/>
<accession>A0AAX6SAF6</accession>
<evidence type="ECO:0000256" key="5">
    <source>
        <dbReference type="ARBA" id="ARBA00004645"/>
    </source>
</evidence>
<dbReference type="GO" id="GO:0032420">
    <property type="term" value="C:stereocilium"/>
    <property type="evidence" value="ECO:0007669"/>
    <property type="project" value="UniProtKB-SubCell"/>
</dbReference>
<keyword evidence="9" id="KW-0677">Repeat</keyword>
<dbReference type="PROSITE" id="PS00018">
    <property type="entry name" value="EF_HAND_1"/>
    <property type="match status" value="2"/>
</dbReference>
<evidence type="ECO:0000313" key="16">
    <source>
        <dbReference type="Proteomes" id="UP000694906"/>
    </source>
</evidence>
<dbReference type="GO" id="GO:0000287">
    <property type="term" value="F:magnesium ion binding"/>
    <property type="evidence" value="ECO:0007669"/>
    <property type="project" value="TreeGrafter"/>
</dbReference>
<sequence length="382" mass="43285">MGNKQTIFTEEQLDNYQLRWEMLEMRVPGPLECLIQNLEWGLKVCISTKFPARLLLLIQEATEPQKKRLTGLHRSWKATPGTPAALLEEPTGPCIQPRRPSPFTLRCRIEVERPVACSVGFPELSSAAILPQHILLALKPAMPTCERPIFLPAVHPSGSHALAWHPKIPWSQVSLDEDCTFFNKKDILKPQVYWAAVQTRELPTAPSSSARREASAYYAGLSPGLHARFYELAPNLVPMDYRKSPIVHVPRSLIIQMPELRENPFKERIVEAFSEDGEGNLTFNDFVDMFSVLCESAPRELKANYAFKIYDFNTDNFICKEDLELTLARLTKSELDEDEVVLVCDKVIEEADLDGDGKLGFADFEDMIAKAPDFLSTFHIRI</sequence>
<dbReference type="GO" id="GO:0005737">
    <property type="term" value="C:cytoplasm"/>
    <property type="evidence" value="ECO:0007669"/>
    <property type="project" value="UniProtKB-SubCell"/>
</dbReference>
<dbReference type="InterPro" id="IPR051433">
    <property type="entry name" value="CIBP"/>
</dbReference>
<evidence type="ECO:0000256" key="14">
    <source>
        <dbReference type="ARBA" id="ARBA00044988"/>
    </source>
</evidence>
<dbReference type="GO" id="GO:0001917">
    <property type="term" value="C:photoreceptor inner segment"/>
    <property type="evidence" value="ECO:0007669"/>
    <property type="project" value="UniProtKB-SubCell"/>
</dbReference>
<keyword evidence="6" id="KW-1003">Cell membrane</keyword>
<evidence type="ECO:0000256" key="12">
    <source>
        <dbReference type="ARBA" id="ARBA00023136"/>
    </source>
</evidence>
<keyword evidence="17" id="KW-0401">Integrin</keyword>
<evidence type="ECO:0000256" key="7">
    <source>
        <dbReference type="ARBA" id="ARBA00022490"/>
    </source>
</evidence>
<keyword evidence="7" id="KW-0963">Cytoplasm</keyword>
<feature type="domain" description="EF-hand" evidence="15">
    <location>
        <begin position="298"/>
        <end position="333"/>
    </location>
</feature>
<dbReference type="SUPFAM" id="SSF47473">
    <property type="entry name" value="EF-hand"/>
    <property type="match status" value="1"/>
</dbReference>
<evidence type="ECO:0000256" key="2">
    <source>
        <dbReference type="ARBA" id="ARBA00004437"/>
    </source>
</evidence>
<keyword evidence="12" id="KW-0472">Membrane</keyword>
<reference evidence="17" key="1">
    <citation type="submission" date="2025-08" db="UniProtKB">
        <authorList>
            <consortium name="RefSeq"/>
        </authorList>
    </citation>
    <scope>IDENTIFICATION</scope>
</reference>
<dbReference type="CTD" id="10518"/>
<dbReference type="CDD" id="cd00051">
    <property type="entry name" value="EFh"/>
    <property type="match status" value="1"/>
</dbReference>
<feature type="domain" description="EF-hand" evidence="15">
    <location>
        <begin position="339"/>
        <end position="374"/>
    </location>
</feature>
<dbReference type="SMART" id="SM00054">
    <property type="entry name" value="EFh"/>
    <property type="match status" value="3"/>
</dbReference>
<dbReference type="InterPro" id="IPR002048">
    <property type="entry name" value="EF_hand_dom"/>
</dbReference>
<dbReference type="PANTHER" id="PTHR45791">
    <property type="entry name" value="CALCIUM AND INTEGRIN BINDING FAMILY MEMBER 2"/>
    <property type="match status" value="1"/>
</dbReference>
<evidence type="ECO:0000256" key="6">
    <source>
        <dbReference type="ARBA" id="ARBA00022475"/>
    </source>
</evidence>
<proteinExistence type="predicted"/>
<evidence type="ECO:0000256" key="9">
    <source>
        <dbReference type="ARBA" id="ARBA00022737"/>
    </source>
</evidence>
<keyword evidence="13" id="KW-0966">Cell projection</keyword>
<dbReference type="GeneID" id="101707233"/>
<evidence type="ECO:0000256" key="8">
    <source>
        <dbReference type="ARBA" id="ARBA00022723"/>
    </source>
</evidence>
<dbReference type="Proteomes" id="UP000694906">
    <property type="component" value="Unplaced"/>
</dbReference>
<keyword evidence="16" id="KW-1185">Reference proteome</keyword>
<dbReference type="Pfam" id="PF13499">
    <property type="entry name" value="EF-hand_7"/>
    <property type="match status" value="1"/>
</dbReference>
<feature type="domain" description="EF-hand" evidence="15">
    <location>
        <begin position="261"/>
        <end position="296"/>
    </location>
</feature>
<protein>
    <recommendedName>
        <fullName evidence="14">Calcium and integrin-binding family member 2</fullName>
    </recommendedName>
</protein>
<dbReference type="GO" id="GO:0001750">
    <property type="term" value="C:photoreceptor outer segment"/>
    <property type="evidence" value="ECO:0007669"/>
    <property type="project" value="UniProtKB-SubCell"/>
</dbReference>
<dbReference type="Gene3D" id="1.10.238.10">
    <property type="entry name" value="EF-hand"/>
    <property type="match status" value="2"/>
</dbReference>
<dbReference type="PROSITE" id="PS50222">
    <property type="entry name" value="EF_HAND_2"/>
    <property type="match status" value="3"/>
</dbReference>
<comment type="subcellular location">
    <subcellularLocation>
        <location evidence="1">Cell membrane</location>
        <location evidence="1">Sarcolemma</location>
    </subcellularLocation>
    <subcellularLocation>
        <location evidence="4">Cell projection</location>
        <location evidence="4">Cilium</location>
        <location evidence="4">Photoreceptor outer segment</location>
    </subcellularLocation>
    <subcellularLocation>
        <location evidence="5">Cell projection</location>
        <location evidence="5">Stereocilium</location>
    </subcellularLocation>
    <subcellularLocation>
        <location evidence="3">Cytoplasm</location>
    </subcellularLocation>
    <subcellularLocation>
        <location evidence="2">Photoreceptor inner segment</location>
    </subcellularLocation>
</comment>
<dbReference type="InterPro" id="IPR018247">
    <property type="entry name" value="EF_Hand_1_Ca_BS"/>
</dbReference>
<evidence type="ECO:0000256" key="10">
    <source>
        <dbReference type="ARBA" id="ARBA00022837"/>
    </source>
</evidence>
<evidence type="ECO:0000259" key="15">
    <source>
        <dbReference type="PROSITE" id="PS50222"/>
    </source>
</evidence>
<evidence type="ECO:0000256" key="3">
    <source>
        <dbReference type="ARBA" id="ARBA00004496"/>
    </source>
</evidence>
<dbReference type="GO" id="GO:0042383">
    <property type="term" value="C:sarcolemma"/>
    <property type="evidence" value="ECO:0007669"/>
    <property type="project" value="UniProtKB-SubCell"/>
</dbReference>
<keyword evidence="8" id="KW-0479">Metal-binding</keyword>